<reference evidence="1 2" key="1">
    <citation type="submission" date="2017-05" db="EMBL/GenBank/DDBJ databases">
        <authorList>
            <person name="Song R."/>
            <person name="Chenine A.L."/>
            <person name="Ruprecht R.M."/>
        </authorList>
    </citation>
    <scope>NUCLEOTIDE SEQUENCE [LARGE SCALE GENOMIC DNA]</scope>
</reference>
<dbReference type="EMBL" id="MF063068">
    <property type="protein sequence ID" value="ARV77253.1"/>
    <property type="molecule type" value="Genomic_DNA"/>
</dbReference>
<name>A0A1Y0SZP1_9CAUD</name>
<sequence length="99" mass="11096">MVARLRDGRTIEEAYQLDIKGYRCQGNDWRIGKGKPPLDPGVDLYAAYKELWCVWVQENPELFAELRVLAEEAGSVLSDRFATTPVSQARALAELLNAA</sequence>
<evidence type="ECO:0000313" key="2">
    <source>
        <dbReference type="Proteomes" id="UP000224829"/>
    </source>
</evidence>
<dbReference type="Proteomes" id="UP000224829">
    <property type="component" value="Segment"/>
</dbReference>
<proteinExistence type="predicted"/>
<organism evidence="1 2">
    <name type="scientific">Pseudomonas phage Noxifer</name>
    <dbReference type="NCBI Taxonomy" id="2006684"/>
    <lineage>
        <taxon>Viruses</taxon>
        <taxon>Duplodnaviria</taxon>
        <taxon>Heunggongvirae</taxon>
        <taxon>Uroviricota</taxon>
        <taxon>Caudoviricetes</taxon>
        <taxon>Chimalliviridae</taxon>
        <taxon>Noxifervirus</taxon>
        <taxon>Noxifervirus noxifer</taxon>
    </lineage>
</organism>
<protein>
    <submittedName>
        <fullName evidence="1">Uncharacterized protein</fullName>
    </submittedName>
</protein>
<dbReference type="OrthoDB" id="24253at10239"/>
<accession>A0A1Y0SZP1</accession>
<keyword evidence="2" id="KW-1185">Reference proteome</keyword>
<gene>
    <name evidence="1" type="ORF">NOXIFER_82</name>
</gene>
<evidence type="ECO:0000313" key="1">
    <source>
        <dbReference type="EMBL" id="ARV77253.1"/>
    </source>
</evidence>